<feature type="region of interest" description="Disordered" evidence="2">
    <location>
        <begin position="685"/>
        <end position="755"/>
    </location>
</feature>
<protein>
    <submittedName>
        <fullName evidence="3">Uncharacterized protein</fullName>
    </submittedName>
</protein>
<feature type="region of interest" description="Disordered" evidence="2">
    <location>
        <begin position="1288"/>
        <end position="1323"/>
    </location>
</feature>
<feature type="compositionally biased region" description="Basic and acidic residues" evidence="2">
    <location>
        <begin position="1084"/>
        <end position="1106"/>
    </location>
</feature>
<feature type="coiled-coil region" evidence="1">
    <location>
        <begin position="1325"/>
        <end position="1352"/>
    </location>
</feature>
<evidence type="ECO:0000313" key="3">
    <source>
        <dbReference type="EMBL" id="KAK7064630.1"/>
    </source>
</evidence>
<feature type="compositionally biased region" description="Low complexity" evidence="2">
    <location>
        <begin position="992"/>
        <end position="1022"/>
    </location>
</feature>
<feature type="region of interest" description="Disordered" evidence="2">
    <location>
        <begin position="1"/>
        <end position="24"/>
    </location>
</feature>
<feature type="region of interest" description="Disordered" evidence="2">
    <location>
        <begin position="951"/>
        <end position="1251"/>
    </location>
</feature>
<feature type="compositionally biased region" description="Acidic residues" evidence="2">
    <location>
        <begin position="74"/>
        <end position="102"/>
    </location>
</feature>
<dbReference type="EMBL" id="JAWWNJ010000001">
    <property type="protein sequence ID" value="KAK7064630.1"/>
    <property type="molecule type" value="Genomic_DNA"/>
</dbReference>
<feature type="region of interest" description="Disordered" evidence="2">
    <location>
        <begin position="39"/>
        <end position="267"/>
    </location>
</feature>
<keyword evidence="1" id="KW-0175">Coiled coil</keyword>
<feature type="compositionally biased region" description="Low complexity" evidence="2">
    <location>
        <begin position="965"/>
        <end position="984"/>
    </location>
</feature>
<reference evidence="3 4" key="1">
    <citation type="journal article" date="2024" name="J Genomics">
        <title>Draft genome sequencing and assembly of Favolaschia claudopus CIRM-BRFM 2984 isolated from oak limbs.</title>
        <authorList>
            <person name="Navarro D."/>
            <person name="Drula E."/>
            <person name="Chaduli D."/>
            <person name="Cazenave R."/>
            <person name="Ahrendt S."/>
            <person name="Wang J."/>
            <person name="Lipzen A."/>
            <person name="Daum C."/>
            <person name="Barry K."/>
            <person name="Grigoriev I.V."/>
            <person name="Favel A."/>
            <person name="Rosso M.N."/>
            <person name="Martin F."/>
        </authorList>
    </citation>
    <scope>NUCLEOTIDE SEQUENCE [LARGE SCALE GENOMIC DNA]</scope>
    <source>
        <strain evidence="3 4">CIRM-BRFM 2984</strain>
    </source>
</reference>
<feature type="compositionally biased region" description="Low complexity" evidence="2">
    <location>
        <begin position="339"/>
        <end position="349"/>
    </location>
</feature>
<dbReference type="PANTHER" id="PTHR13361:SF1">
    <property type="entry name" value="WW DOMAIN-BINDING PROTEIN 11"/>
    <property type="match status" value="1"/>
</dbReference>
<dbReference type="GO" id="GO:0005681">
    <property type="term" value="C:spliceosomal complex"/>
    <property type="evidence" value="ECO:0007669"/>
    <property type="project" value="TreeGrafter"/>
</dbReference>
<feature type="compositionally biased region" description="Low complexity" evidence="2">
    <location>
        <begin position="9"/>
        <end position="24"/>
    </location>
</feature>
<proteinExistence type="predicted"/>
<feature type="compositionally biased region" description="Low complexity" evidence="2">
    <location>
        <begin position="1289"/>
        <end position="1308"/>
    </location>
</feature>
<organism evidence="3 4">
    <name type="scientific">Favolaschia claudopus</name>
    <dbReference type="NCBI Taxonomy" id="2862362"/>
    <lineage>
        <taxon>Eukaryota</taxon>
        <taxon>Fungi</taxon>
        <taxon>Dikarya</taxon>
        <taxon>Basidiomycota</taxon>
        <taxon>Agaricomycotina</taxon>
        <taxon>Agaricomycetes</taxon>
        <taxon>Agaricomycetidae</taxon>
        <taxon>Agaricales</taxon>
        <taxon>Marasmiineae</taxon>
        <taxon>Mycenaceae</taxon>
        <taxon>Favolaschia</taxon>
    </lineage>
</organism>
<accession>A0AAW0EIN5</accession>
<feature type="compositionally biased region" description="Pro residues" evidence="2">
    <location>
        <begin position="208"/>
        <end position="226"/>
    </location>
</feature>
<dbReference type="PANTHER" id="PTHR13361">
    <property type="entry name" value="WW DOMAIN-BINDING PROTEIN 11"/>
    <property type="match status" value="1"/>
</dbReference>
<name>A0AAW0EIN5_9AGAR</name>
<feature type="compositionally biased region" description="Basic and acidic residues" evidence="2">
    <location>
        <begin position="114"/>
        <end position="125"/>
    </location>
</feature>
<evidence type="ECO:0000256" key="2">
    <source>
        <dbReference type="SAM" id="MobiDB-lite"/>
    </source>
</evidence>
<feature type="region of interest" description="Disordered" evidence="2">
    <location>
        <begin position="372"/>
        <end position="412"/>
    </location>
</feature>
<keyword evidence="4" id="KW-1185">Reference proteome</keyword>
<gene>
    <name evidence="3" type="ORF">R3P38DRAFT_3165654</name>
</gene>
<feature type="compositionally biased region" description="Basic and acidic residues" evidence="2">
    <location>
        <begin position="1123"/>
        <end position="1138"/>
    </location>
</feature>
<evidence type="ECO:0000313" key="4">
    <source>
        <dbReference type="Proteomes" id="UP001362999"/>
    </source>
</evidence>
<sequence>MTHNTSVGSSALSSPPSTPALNSSLENYVVENDWSGYSNEFFRDLPDLQSPSRTDNATGGLVFPNPNPQGGSPPEEDADEVEADREADQEEDSEEDEEDQLDDSSPIRPPPGSRAKEPLRRDGLHSDVPLRLPPRADEPQLGGGYPRLEAEPLPPDQQPSTRLRGNIRASARANSDAIALHTTRAAATHAPEPPSAPPIASTSAAPPADQPPPPRPTTPTPAPPPTVASRRFVDSPSKLARSTSIEPGGESIAQGRAVPKPHFRAASVVPKFTKRELLARRAAKAAAEAAAAMETVDEEEDNFPPPPHSNLWETHNLPPPPNVYRPPPNYAMPTPPPAEATSASTDPATLFDDDACVEHASGAALNAINAYDSDESEGDPATPAVSEGDPATPVAVFDGDDASSVDERAEGRSLSAIEYEVEEVDEEGDDMQEVAEEGHNAMQVVGDSGGRLKSDHKMIIKECVTEVKQLMEVYRDTRNVPIERLNKALLDALSGASRRSGSNGWNTYQSFATDPRNAVNEYRRLDKTFTSRNVDDLPQFTGDMLRKMYALFKEALPEDHAKEALRAYQEMIDSEKKETLISRQRQFDKICEGLKSTVEDLDERHFNAIIFVVGRFVHDDLELGDVIATPALADSFSAFFKHPTAGTSYSNSDLLGVAKVCALVDQANNEFSQGVVLPTFERTTGSSAASTSTSAKPTGASAKPIRTSAHATAHTSAHTIASPEPGPSTSAAPPAVVVKTEEKSSRHSGGKHAWELDWRSTTSKDLITIPAETEDKNWLQDRFNSMSQKLFNVDFFSRGSNNGFPWHTMPRLLSKNEYRLVGWPEKIRLPRDTSAGKNKGMGSWRQLEMSWVSLALLEFERTGYGLRLEKHVPAVDAQNKDDDFVITTHDYTLTPPTDPVELAFFWRTAGGKRVHCQKRNGDVYEAKIDLENGGSPAMLPKFVHGPAFSMKEDKESEVEDEQDVSAAPSKRTRSAAASKPAPTKTSKKTKPSAEASKPSAVVAKPSAEASKPSAEASSSSARTRPKPKPKAKPVADQDAMEVDQAAPTPPTVITVDDHDDNGYLDPDDAEYVEPQARVKKTKGKGKEKEKGQGKGKEKETGKDSKRPRSPTSSDFFAPDIEEVERPAKKPKADLKSNRAAEVQEGGGTSRSKNTAGTSAAPTTATSATTTSATTAAQTKEKRVTFNAPRSPIDPNSPLGKKLVRQATRRPIPDIPDGRQTRSKSKTAAAELETEDPDEPMVTPPYIRTSPPPNTLYKGVMYSTNGEATPIGTVVEENGTSAHYLIPPRATTSAPSGGSSSSAAAAAPSSFPPPPASTAPPIDNNFNNLLGRYASLTQQVAEAQQRMTAASAAGTFTMDLADEYAAAKSKLHSVTVQLQMMSR</sequence>
<feature type="compositionally biased region" description="Low complexity" evidence="2">
    <location>
        <begin position="685"/>
        <end position="722"/>
    </location>
</feature>
<evidence type="ECO:0000256" key="1">
    <source>
        <dbReference type="SAM" id="Coils"/>
    </source>
</evidence>
<feature type="compositionally biased region" description="Low complexity" evidence="2">
    <location>
        <begin position="198"/>
        <end position="207"/>
    </location>
</feature>
<feature type="region of interest" description="Disordered" evidence="2">
    <location>
        <begin position="285"/>
        <end position="349"/>
    </location>
</feature>
<comment type="caution">
    <text evidence="3">The sequence shown here is derived from an EMBL/GenBank/DDBJ whole genome shotgun (WGS) entry which is preliminary data.</text>
</comment>
<feature type="compositionally biased region" description="Low complexity" evidence="2">
    <location>
        <begin position="177"/>
        <end position="190"/>
    </location>
</feature>
<feature type="compositionally biased region" description="Pro residues" evidence="2">
    <location>
        <begin position="317"/>
        <end position="338"/>
    </location>
</feature>
<dbReference type="Proteomes" id="UP001362999">
    <property type="component" value="Unassembled WGS sequence"/>
</dbReference>
<feature type="compositionally biased region" description="Low complexity" evidence="2">
    <location>
        <begin position="1154"/>
        <end position="1177"/>
    </location>
</feature>